<name>A0A1T4SKC8_9HYPH</name>
<protein>
    <submittedName>
        <fullName evidence="2">Predicted membrane protein</fullName>
    </submittedName>
</protein>
<dbReference type="AlphaFoldDB" id="A0A1T4SKC8"/>
<feature type="transmembrane region" description="Helical" evidence="1">
    <location>
        <begin position="283"/>
        <end position="308"/>
    </location>
</feature>
<feature type="transmembrane region" description="Helical" evidence="1">
    <location>
        <begin position="124"/>
        <end position="143"/>
    </location>
</feature>
<sequence length="320" mass="32764">MKPSAILVGLAAGAASALLFAGLVLQSWTAVSLSLAAPIPIYLASLGWGSRAGFVAAAASAIVLALFTGSPYSGMILFASMTLPAAMVGYLAGLARPAPASATDEAGGINAAPPRLDWYPLGRVLVGIAVSAALGCLVVGWLAGYDAEDMAEVVSRTLTSHESGSMEAASEEQIREFSRLVVGMVPFLQPAVLVVVQACCLYISGWIVRRSGRLTRPRDDVPSSVKLPAWTLAALAFAVAASFAPAPVGLLFAVPAGAFLAAFTLAGLAALHRLTRGRAGRGLLLFSSYAAILFLTFPIAIFTVLGIVETVKAAKSASSS</sequence>
<dbReference type="EMBL" id="FUXL01000011">
    <property type="protein sequence ID" value="SKA28652.1"/>
    <property type="molecule type" value="Genomic_DNA"/>
</dbReference>
<feature type="transmembrane region" description="Helical" evidence="1">
    <location>
        <begin position="187"/>
        <end position="207"/>
    </location>
</feature>
<keyword evidence="1" id="KW-1133">Transmembrane helix</keyword>
<keyword evidence="1" id="KW-0472">Membrane</keyword>
<dbReference type="STRING" id="1365950.SAMN05428963_111102"/>
<gene>
    <name evidence="2" type="ORF">SAMN05428963_111102</name>
</gene>
<proteinExistence type="predicted"/>
<feature type="transmembrane region" description="Helical" evidence="1">
    <location>
        <begin position="227"/>
        <end position="244"/>
    </location>
</feature>
<evidence type="ECO:0000313" key="3">
    <source>
        <dbReference type="Proteomes" id="UP000190135"/>
    </source>
</evidence>
<dbReference type="Proteomes" id="UP000190135">
    <property type="component" value="Unassembled WGS sequence"/>
</dbReference>
<keyword evidence="3" id="KW-1185">Reference proteome</keyword>
<organism evidence="2 3">
    <name type="scientific">Consotaella salsifontis</name>
    <dbReference type="NCBI Taxonomy" id="1365950"/>
    <lineage>
        <taxon>Bacteria</taxon>
        <taxon>Pseudomonadati</taxon>
        <taxon>Pseudomonadota</taxon>
        <taxon>Alphaproteobacteria</taxon>
        <taxon>Hyphomicrobiales</taxon>
        <taxon>Aurantimonadaceae</taxon>
        <taxon>Consotaella</taxon>
    </lineage>
</organism>
<dbReference type="RefSeq" id="WP_078709374.1">
    <property type="nucleotide sequence ID" value="NZ_FUXL01000011.1"/>
</dbReference>
<keyword evidence="1" id="KW-0812">Transmembrane</keyword>
<evidence type="ECO:0000256" key="1">
    <source>
        <dbReference type="SAM" id="Phobius"/>
    </source>
</evidence>
<feature type="transmembrane region" description="Helical" evidence="1">
    <location>
        <begin position="52"/>
        <end position="78"/>
    </location>
</feature>
<accession>A0A1T4SKC8</accession>
<reference evidence="2 3" key="1">
    <citation type="submission" date="2017-02" db="EMBL/GenBank/DDBJ databases">
        <authorList>
            <person name="Peterson S.W."/>
        </authorList>
    </citation>
    <scope>NUCLEOTIDE SEQUENCE [LARGE SCALE GENOMIC DNA]</scope>
    <source>
        <strain evidence="2 3">USBA 369</strain>
    </source>
</reference>
<evidence type="ECO:0000313" key="2">
    <source>
        <dbReference type="EMBL" id="SKA28652.1"/>
    </source>
</evidence>
<dbReference type="OrthoDB" id="8454704at2"/>
<feature type="transmembrane region" description="Helical" evidence="1">
    <location>
        <begin position="250"/>
        <end position="271"/>
    </location>
</feature>